<organism evidence="1">
    <name type="scientific">freshwater metagenome</name>
    <dbReference type="NCBI Taxonomy" id="449393"/>
    <lineage>
        <taxon>unclassified sequences</taxon>
        <taxon>metagenomes</taxon>
        <taxon>ecological metagenomes</taxon>
    </lineage>
</organism>
<dbReference type="InterPro" id="IPR029045">
    <property type="entry name" value="ClpP/crotonase-like_dom_sf"/>
</dbReference>
<name>A0A6J6GED8_9ZZZZ</name>
<protein>
    <submittedName>
        <fullName evidence="1">Unannotated protein</fullName>
    </submittedName>
</protein>
<dbReference type="SUPFAM" id="SSF52096">
    <property type="entry name" value="ClpP/crotonase"/>
    <property type="match status" value="1"/>
</dbReference>
<dbReference type="GO" id="GO:0006635">
    <property type="term" value="P:fatty acid beta-oxidation"/>
    <property type="evidence" value="ECO:0007669"/>
    <property type="project" value="TreeGrafter"/>
</dbReference>
<dbReference type="CDD" id="cd06558">
    <property type="entry name" value="crotonase-like"/>
    <property type="match status" value="1"/>
</dbReference>
<accession>A0A6J6GED8</accession>
<reference evidence="1" key="1">
    <citation type="submission" date="2020-05" db="EMBL/GenBank/DDBJ databases">
        <authorList>
            <person name="Chiriac C."/>
            <person name="Salcher M."/>
            <person name="Ghai R."/>
            <person name="Kavagutti S V."/>
        </authorList>
    </citation>
    <scope>NUCLEOTIDE SEQUENCE</scope>
</reference>
<gene>
    <name evidence="1" type="ORF">UFOPK1826_00428</name>
    <name evidence="2" type="ORF">UFOPK2855_01025</name>
</gene>
<dbReference type="GO" id="GO:0003824">
    <property type="term" value="F:catalytic activity"/>
    <property type="evidence" value="ECO:0007669"/>
    <property type="project" value="UniProtKB-ARBA"/>
</dbReference>
<dbReference type="EMBL" id="CAEZUN010000037">
    <property type="protein sequence ID" value="CAB4597454.1"/>
    <property type="molecule type" value="Genomic_DNA"/>
</dbReference>
<dbReference type="InterPro" id="IPR001753">
    <property type="entry name" value="Enoyl-CoA_hydra/iso"/>
</dbReference>
<proteinExistence type="predicted"/>
<dbReference type="Pfam" id="PF00378">
    <property type="entry name" value="ECH_1"/>
    <property type="match status" value="1"/>
</dbReference>
<dbReference type="AlphaFoldDB" id="A0A6J6GED8"/>
<dbReference type="NCBIfam" id="NF004858">
    <property type="entry name" value="PRK06213.1"/>
    <property type="match status" value="1"/>
</dbReference>
<evidence type="ECO:0000313" key="2">
    <source>
        <dbReference type="EMBL" id="CAB4766130.1"/>
    </source>
</evidence>
<dbReference type="Gene3D" id="3.90.226.10">
    <property type="entry name" value="2-enoyl-CoA Hydratase, Chain A, domain 1"/>
    <property type="match status" value="1"/>
</dbReference>
<sequence>MDNLATFVVSDGVAVITMDDGKANALSISMQAAVNVALDEALDAKLPVVLTGRAGILSAGFDLKTLSASGQPAFDMLNGGIELAIRLLSFPNPVIIACPGHAIAMGVFLLQSCDYRIGVAGNFKYVANEVAIGMTMPHSTIEILRQRITPAALSRAVLLAETFTPENGVETGFVDRVVATEAELMPAALEFAKSSTALNAAAHSASKNRLRGDVLAAIRAGLTKDIQDWKKLFLTS</sequence>
<dbReference type="PANTHER" id="PTHR11941:SF54">
    <property type="entry name" value="ENOYL-COA HYDRATASE, MITOCHONDRIAL"/>
    <property type="match status" value="1"/>
</dbReference>
<dbReference type="EMBL" id="CAEZZK010000215">
    <property type="protein sequence ID" value="CAB4766130.1"/>
    <property type="molecule type" value="Genomic_DNA"/>
</dbReference>
<dbReference type="PANTHER" id="PTHR11941">
    <property type="entry name" value="ENOYL-COA HYDRATASE-RELATED"/>
    <property type="match status" value="1"/>
</dbReference>
<evidence type="ECO:0000313" key="1">
    <source>
        <dbReference type="EMBL" id="CAB4597454.1"/>
    </source>
</evidence>